<name>A0AAE0Z5N4_9GAST</name>
<proteinExistence type="predicted"/>
<dbReference type="AlphaFoldDB" id="A0AAE0Z5N4"/>
<evidence type="ECO:0000313" key="1">
    <source>
        <dbReference type="EMBL" id="KAK3762726.1"/>
    </source>
</evidence>
<gene>
    <name evidence="1" type="ORF">RRG08_043803</name>
</gene>
<organism evidence="1 2">
    <name type="scientific">Elysia crispata</name>
    <name type="common">lettuce slug</name>
    <dbReference type="NCBI Taxonomy" id="231223"/>
    <lineage>
        <taxon>Eukaryota</taxon>
        <taxon>Metazoa</taxon>
        <taxon>Spiralia</taxon>
        <taxon>Lophotrochozoa</taxon>
        <taxon>Mollusca</taxon>
        <taxon>Gastropoda</taxon>
        <taxon>Heterobranchia</taxon>
        <taxon>Euthyneura</taxon>
        <taxon>Panpulmonata</taxon>
        <taxon>Sacoglossa</taxon>
        <taxon>Placobranchoidea</taxon>
        <taxon>Plakobranchidae</taxon>
        <taxon>Elysia</taxon>
    </lineage>
</organism>
<dbReference type="Proteomes" id="UP001283361">
    <property type="component" value="Unassembled WGS sequence"/>
</dbReference>
<comment type="caution">
    <text evidence="1">The sequence shown here is derived from an EMBL/GenBank/DDBJ whole genome shotgun (WGS) entry which is preliminary data.</text>
</comment>
<protein>
    <submittedName>
        <fullName evidence="1">Uncharacterized protein</fullName>
    </submittedName>
</protein>
<sequence length="89" mass="9839">MKPDLLKAVFYLELTVLSTQPLQYYASFLQGGESRSAGRSKTGLLNSVQTEISRHISRVGVDDGGHSSGWKDGQRGMWGWEEFSLDGCN</sequence>
<evidence type="ECO:0000313" key="2">
    <source>
        <dbReference type="Proteomes" id="UP001283361"/>
    </source>
</evidence>
<reference evidence="1" key="1">
    <citation type="journal article" date="2023" name="G3 (Bethesda)">
        <title>A reference genome for the long-term kleptoplast-retaining sea slug Elysia crispata morphotype clarki.</title>
        <authorList>
            <person name="Eastman K.E."/>
            <person name="Pendleton A.L."/>
            <person name="Shaikh M.A."/>
            <person name="Suttiyut T."/>
            <person name="Ogas R."/>
            <person name="Tomko P."/>
            <person name="Gavelis G."/>
            <person name="Widhalm J.R."/>
            <person name="Wisecaver J.H."/>
        </authorList>
    </citation>
    <scope>NUCLEOTIDE SEQUENCE</scope>
    <source>
        <strain evidence="1">ECLA1</strain>
    </source>
</reference>
<dbReference type="EMBL" id="JAWDGP010004660">
    <property type="protein sequence ID" value="KAK3762726.1"/>
    <property type="molecule type" value="Genomic_DNA"/>
</dbReference>
<accession>A0AAE0Z5N4</accession>
<keyword evidence="2" id="KW-1185">Reference proteome</keyword>